<evidence type="ECO:0000256" key="5">
    <source>
        <dbReference type="ARBA" id="ARBA00022723"/>
    </source>
</evidence>
<dbReference type="GO" id="GO:0000209">
    <property type="term" value="P:protein polyubiquitination"/>
    <property type="evidence" value="ECO:0007669"/>
    <property type="project" value="UniProtKB-ARBA"/>
</dbReference>
<dbReference type="SMART" id="SM00184">
    <property type="entry name" value="RING"/>
    <property type="match status" value="1"/>
</dbReference>
<dbReference type="InterPro" id="IPR001841">
    <property type="entry name" value="Znf_RING"/>
</dbReference>
<dbReference type="SUPFAM" id="SSF57850">
    <property type="entry name" value="RING/U-box"/>
    <property type="match status" value="1"/>
</dbReference>
<evidence type="ECO:0000256" key="2">
    <source>
        <dbReference type="ARBA" id="ARBA00004906"/>
    </source>
</evidence>
<dbReference type="AlphaFoldDB" id="A0AAN8JB62"/>
<dbReference type="GO" id="GO:0061630">
    <property type="term" value="F:ubiquitin protein ligase activity"/>
    <property type="evidence" value="ECO:0007669"/>
    <property type="project" value="UniProtKB-EC"/>
</dbReference>
<dbReference type="GO" id="GO:0005634">
    <property type="term" value="C:nucleus"/>
    <property type="evidence" value="ECO:0007669"/>
    <property type="project" value="TreeGrafter"/>
</dbReference>
<dbReference type="PANTHER" id="PTHR45931">
    <property type="entry name" value="SI:CH211-59O9.10"/>
    <property type="match status" value="1"/>
</dbReference>
<dbReference type="Gene3D" id="3.30.40.10">
    <property type="entry name" value="Zinc/RING finger domain, C3HC4 (zinc finger)"/>
    <property type="match status" value="1"/>
</dbReference>
<keyword evidence="6 9" id="KW-0863">Zinc-finger</keyword>
<comment type="pathway">
    <text evidence="2">Protein modification; protein ubiquitination.</text>
</comment>
<evidence type="ECO:0000256" key="6">
    <source>
        <dbReference type="ARBA" id="ARBA00022771"/>
    </source>
</evidence>
<name>A0AAN8JB62_PATCE</name>
<proteinExistence type="predicted"/>
<dbReference type="PROSITE" id="PS50089">
    <property type="entry name" value="ZF_RING_2"/>
    <property type="match status" value="1"/>
</dbReference>
<keyword evidence="7" id="KW-0833">Ubl conjugation pathway</keyword>
<comment type="catalytic activity">
    <reaction evidence="1">
        <text>S-ubiquitinyl-[E2 ubiquitin-conjugating enzyme]-L-cysteine + [acceptor protein]-L-lysine = [E2 ubiquitin-conjugating enzyme]-L-cysteine + N(6)-ubiquitinyl-[acceptor protein]-L-lysine.</text>
        <dbReference type="EC" id="2.3.2.27"/>
    </reaction>
</comment>
<comment type="caution">
    <text evidence="11">The sequence shown here is derived from an EMBL/GenBank/DDBJ whole genome shotgun (WGS) entry which is preliminary data.</text>
</comment>
<evidence type="ECO:0000256" key="8">
    <source>
        <dbReference type="ARBA" id="ARBA00022833"/>
    </source>
</evidence>
<evidence type="ECO:0000256" key="1">
    <source>
        <dbReference type="ARBA" id="ARBA00000900"/>
    </source>
</evidence>
<keyword evidence="4" id="KW-0808">Transferase</keyword>
<evidence type="ECO:0000259" key="10">
    <source>
        <dbReference type="PROSITE" id="PS50089"/>
    </source>
</evidence>
<protein>
    <recommendedName>
        <fullName evidence="3">RING-type E3 ubiquitin transferase</fullName>
        <ecNumber evidence="3">2.3.2.27</ecNumber>
    </recommendedName>
</protein>
<dbReference type="InterPro" id="IPR013083">
    <property type="entry name" value="Znf_RING/FYVE/PHD"/>
</dbReference>
<dbReference type="Pfam" id="PF13639">
    <property type="entry name" value="zf-RING_2"/>
    <property type="match status" value="1"/>
</dbReference>
<dbReference type="EMBL" id="JAZGQO010000013">
    <property type="protein sequence ID" value="KAK6171633.1"/>
    <property type="molecule type" value="Genomic_DNA"/>
</dbReference>
<dbReference type="GO" id="GO:0006511">
    <property type="term" value="P:ubiquitin-dependent protein catabolic process"/>
    <property type="evidence" value="ECO:0007669"/>
    <property type="project" value="TreeGrafter"/>
</dbReference>
<feature type="domain" description="RING-type" evidence="10">
    <location>
        <begin position="61"/>
        <end position="102"/>
    </location>
</feature>
<reference evidence="11 12" key="1">
    <citation type="submission" date="2024-01" db="EMBL/GenBank/DDBJ databases">
        <title>The genome of the rayed Mediterranean limpet Patella caerulea (Linnaeus, 1758).</title>
        <authorList>
            <person name="Anh-Thu Weber A."/>
            <person name="Halstead-Nussloch G."/>
        </authorList>
    </citation>
    <scope>NUCLEOTIDE SEQUENCE [LARGE SCALE GENOMIC DNA]</scope>
    <source>
        <strain evidence="11">AATW-2023a</strain>
        <tissue evidence="11">Whole specimen</tissue>
    </source>
</reference>
<dbReference type="FunFam" id="3.30.40.10:FF:000069">
    <property type="entry name" value="E3 ubiquitin-protein ligase RNF115"/>
    <property type="match status" value="1"/>
</dbReference>
<keyword evidence="12" id="KW-1185">Reference proteome</keyword>
<dbReference type="InterPro" id="IPR051834">
    <property type="entry name" value="RING_finger_E3_ligase"/>
</dbReference>
<organism evidence="11 12">
    <name type="scientific">Patella caerulea</name>
    <name type="common">Rayed Mediterranean limpet</name>
    <dbReference type="NCBI Taxonomy" id="87958"/>
    <lineage>
        <taxon>Eukaryota</taxon>
        <taxon>Metazoa</taxon>
        <taxon>Spiralia</taxon>
        <taxon>Lophotrochozoa</taxon>
        <taxon>Mollusca</taxon>
        <taxon>Gastropoda</taxon>
        <taxon>Patellogastropoda</taxon>
        <taxon>Patelloidea</taxon>
        <taxon>Patellidae</taxon>
        <taxon>Patella</taxon>
    </lineage>
</organism>
<dbReference type="GO" id="GO:0008270">
    <property type="term" value="F:zinc ion binding"/>
    <property type="evidence" value="ECO:0007669"/>
    <property type="project" value="UniProtKB-KW"/>
</dbReference>
<evidence type="ECO:0000256" key="9">
    <source>
        <dbReference type="PROSITE-ProRule" id="PRU00175"/>
    </source>
</evidence>
<keyword evidence="8" id="KW-0862">Zinc</keyword>
<dbReference type="Proteomes" id="UP001347796">
    <property type="component" value="Unassembled WGS sequence"/>
</dbReference>
<gene>
    <name evidence="11" type="ORF">SNE40_018081</name>
</gene>
<dbReference type="EC" id="2.3.2.27" evidence="3"/>
<evidence type="ECO:0000256" key="4">
    <source>
        <dbReference type="ARBA" id="ARBA00022679"/>
    </source>
</evidence>
<evidence type="ECO:0000313" key="12">
    <source>
        <dbReference type="Proteomes" id="UP001347796"/>
    </source>
</evidence>
<accession>A0AAN8JB62</accession>
<keyword evidence="5" id="KW-0479">Metal-binding</keyword>
<evidence type="ECO:0000256" key="3">
    <source>
        <dbReference type="ARBA" id="ARBA00012483"/>
    </source>
</evidence>
<dbReference type="PANTHER" id="PTHR45931:SF3">
    <property type="entry name" value="RING ZINC FINGER-CONTAINING PROTEIN"/>
    <property type="match status" value="1"/>
</dbReference>
<sequence length="123" mass="13757">MFQLHGNPADYAWGAHGLDSIISQLLNQLEGSGAPPAPEEKIDALPLVKIDKHQIESNLQCSVCMEDYQLGDEANKLPCDHHYHPPCIIPWLKLHGTCPVCRKDLNGEEVQVKDNYDEEDSIL</sequence>
<evidence type="ECO:0000313" key="11">
    <source>
        <dbReference type="EMBL" id="KAK6171633.1"/>
    </source>
</evidence>
<evidence type="ECO:0000256" key="7">
    <source>
        <dbReference type="ARBA" id="ARBA00022786"/>
    </source>
</evidence>